<evidence type="ECO:0000259" key="3">
    <source>
        <dbReference type="SMART" id="SM00841"/>
    </source>
</evidence>
<dbReference type="PANTHER" id="PTHR30053">
    <property type="entry name" value="ELONGATION FACTOR P"/>
    <property type="match status" value="1"/>
</dbReference>
<dbReference type="SUPFAM" id="SSF50249">
    <property type="entry name" value="Nucleic acid-binding proteins"/>
    <property type="match status" value="2"/>
</dbReference>
<dbReference type="Pfam" id="PF08207">
    <property type="entry name" value="EFP_N"/>
    <property type="match status" value="1"/>
</dbReference>
<dbReference type="SUPFAM" id="SSF50104">
    <property type="entry name" value="Translation proteins SH3-like domain"/>
    <property type="match status" value="1"/>
</dbReference>
<dbReference type="CDD" id="cd05794">
    <property type="entry name" value="S1_EF-P_repeat_2"/>
    <property type="match status" value="1"/>
</dbReference>
<dbReference type="STRING" id="1414654.BFR47_12685"/>
<dbReference type="FunFam" id="2.40.50.140:FF:000009">
    <property type="entry name" value="Elongation factor P"/>
    <property type="match status" value="1"/>
</dbReference>
<dbReference type="InterPro" id="IPR014722">
    <property type="entry name" value="Rib_uL2_dom2"/>
</dbReference>
<comment type="similarity">
    <text evidence="1 2">Belongs to the elongation factor P family.</text>
</comment>
<dbReference type="OrthoDB" id="5599402at2"/>
<reference evidence="5 6" key="1">
    <citation type="submission" date="2016-07" db="EMBL/GenBank/DDBJ databases">
        <title>Draft Genome Sequence of Oceanisphaera psychrotolerans, isolated from coastal sediment samples.</title>
        <authorList>
            <person name="Zhuo S."/>
            <person name="Ruan Z."/>
        </authorList>
    </citation>
    <scope>NUCLEOTIDE SEQUENCE [LARGE SCALE GENOMIC DNA]</scope>
    <source>
        <strain evidence="5 6">LAM-WHM-ZC</strain>
    </source>
</reference>
<evidence type="ECO:0000259" key="4">
    <source>
        <dbReference type="SMART" id="SM01185"/>
    </source>
</evidence>
<dbReference type="SMART" id="SM01185">
    <property type="entry name" value="EFP"/>
    <property type="match status" value="1"/>
</dbReference>
<dbReference type="InterPro" id="IPR011897">
    <property type="entry name" value="Transl_elong_p-like_YeiP"/>
</dbReference>
<protein>
    <recommendedName>
        <fullName evidence="2">Elongation factor P-like protein</fullName>
    </recommendedName>
</protein>
<dbReference type="GO" id="GO:0005829">
    <property type="term" value="C:cytosol"/>
    <property type="evidence" value="ECO:0007669"/>
    <property type="project" value="UniProtKB-ARBA"/>
</dbReference>
<dbReference type="FunFam" id="2.40.50.140:FF:000004">
    <property type="entry name" value="Elongation factor P"/>
    <property type="match status" value="1"/>
</dbReference>
<evidence type="ECO:0000313" key="6">
    <source>
        <dbReference type="Proteomes" id="UP000243073"/>
    </source>
</evidence>
<dbReference type="NCBIfam" id="TIGR02178">
    <property type="entry name" value="yeiP"/>
    <property type="match status" value="1"/>
</dbReference>
<dbReference type="RefSeq" id="WP_071472366.1">
    <property type="nucleotide sequence ID" value="NZ_MDKE01000014.1"/>
</dbReference>
<feature type="domain" description="Elongation factor P C-terminal" evidence="3">
    <location>
        <begin position="132"/>
        <end position="187"/>
    </location>
</feature>
<organism evidence="5 6">
    <name type="scientific">Oceanisphaera psychrotolerans</name>
    <dbReference type="NCBI Taxonomy" id="1414654"/>
    <lineage>
        <taxon>Bacteria</taxon>
        <taxon>Pseudomonadati</taxon>
        <taxon>Pseudomonadota</taxon>
        <taxon>Gammaproteobacteria</taxon>
        <taxon>Aeromonadales</taxon>
        <taxon>Aeromonadaceae</taxon>
        <taxon>Oceanisphaera</taxon>
    </lineage>
</organism>
<dbReference type="Proteomes" id="UP000243073">
    <property type="component" value="Unassembled WGS sequence"/>
</dbReference>
<feature type="domain" description="Translation elongation factor P/YeiP central" evidence="4">
    <location>
        <begin position="69"/>
        <end position="124"/>
    </location>
</feature>
<sequence>MAKANEIKKGMVVELAGKLLMVRDIEVQSPSARGASTLYKMRFTDLKSGFKVEERFKGDELLGTVELQRRNVVLSYVDGDDHIFMDIEDYSQYPVRSSEIADELQFLDENTQGIQVMLVDDQVIGLEPPQTVEMVIVDTTPEIKGASASARTKPATFATGLTVQVPEYLKIGDKIRIHTVERRYMGRAD</sequence>
<proteinExistence type="inferred from homology"/>
<dbReference type="NCBIfam" id="NF003392">
    <property type="entry name" value="PRK04542.1"/>
    <property type="match status" value="1"/>
</dbReference>
<dbReference type="InterPro" id="IPR015365">
    <property type="entry name" value="Elong-fact-P_C"/>
</dbReference>
<dbReference type="PANTHER" id="PTHR30053:SF14">
    <property type="entry name" value="TRANSLATION ELONGATION FACTOR KOW-LIKE DOMAIN-CONTAINING PROTEIN"/>
    <property type="match status" value="1"/>
</dbReference>
<evidence type="ECO:0000313" key="5">
    <source>
        <dbReference type="EMBL" id="OIN11022.1"/>
    </source>
</evidence>
<dbReference type="Pfam" id="PF09285">
    <property type="entry name" value="Elong-fact-P_C"/>
    <property type="match status" value="1"/>
</dbReference>
<dbReference type="Gene3D" id="2.40.50.140">
    <property type="entry name" value="Nucleic acid-binding proteins"/>
    <property type="match status" value="2"/>
</dbReference>
<keyword evidence="5" id="KW-0648">Protein biosynthesis</keyword>
<dbReference type="EMBL" id="MDKE01000014">
    <property type="protein sequence ID" value="OIN11022.1"/>
    <property type="molecule type" value="Genomic_DNA"/>
</dbReference>
<dbReference type="InterPro" id="IPR013852">
    <property type="entry name" value="Transl_elong_P/YeiP_CS"/>
</dbReference>
<dbReference type="PROSITE" id="PS01275">
    <property type="entry name" value="EFP"/>
    <property type="match status" value="1"/>
</dbReference>
<dbReference type="PIRSF" id="PIRSF005901">
    <property type="entry name" value="EF-P"/>
    <property type="match status" value="1"/>
</dbReference>
<keyword evidence="5" id="KW-0251">Elongation factor</keyword>
<dbReference type="AlphaFoldDB" id="A0A1J4QGM4"/>
<dbReference type="NCBIfam" id="NF001810">
    <property type="entry name" value="PRK00529.1"/>
    <property type="match status" value="1"/>
</dbReference>
<dbReference type="InterPro" id="IPR020599">
    <property type="entry name" value="Transl_elong_fac_P/YeiP"/>
</dbReference>
<dbReference type="Gene3D" id="2.30.30.30">
    <property type="match status" value="1"/>
</dbReference>
<accession>A0A1J4QGM4</accession>
<dbReference type="Pfam" id="PF01132">
    <property type="entry name" value="EFP"/>
    <property type="match status" value="1"/>
</dbReference>
<dbReference type="GO" id="GO:0043043">
    <property type="term" value="P:peptide biosynthetic process"/>
    <property type="evidence" value="ECO:0007669"/>
    <property type="project" value="InterPro"/>
</dbReference>
<evidence type="ECO:0000256" key="1">
    <source>
        <dbReference type="ARBA" id="ARBA00009479"/>
    </source>
</evidence>
<dbReference type="InterPro" id="IPR001059">
    <property type="entry name" value="Transl_elong_P/YeiP_cen"/>
</dbReference>
<dbReference type="InterPro" id="IPR008991">
    <property type="entry name" value="Translation_prot_SH3-like_sf"/>
</dbReference>
<gene>
    <name evidence="5" type="ORF">BFR47_12685</name>
</gene>
<dbReference type="SMART" id="SM00841">
    <property type="entry name" value="Elong-fact-P_C"/>
    <property type="match status" value="1"/>
</dbReference>
<evidence type="ECO:0000256" key="2">
    <source>
        <dbReference type="HAMAP-Rule" id="MF_00646"/>
    </source>
</evidence>
<comment type="caution">
    <text evidence="5">The sequence shown here is derived from an EMBL/GenBank/DDBJ whole genome shotgun (WGS) entry which is preliminary data.</text>
</comment>
<name>A0A1J4QGM4_9GAMM</name>
<keyword evidence="6" id="KW-1185">Reference proteome</keyword>
<dbReference type="GO" id="GO:0003746">
    <property type="term" value="F:translation elongation factor activity"/>
    <property type="evidence" value="ECO:0007669"/>
    <property type="project" value="UniProtKB-UniRule"/>
</dbReference>
<dbReference type="HAMAP" id="MF_00646">
    <property type="entry name" value="EFP"/>
    <property type="match status" value="1"/>
</dbReference>
<dbReference type="InterPro" id="IPR013185">
    <property type="entry name" value="Transl_elong_KOW-like"/>
</dbReference>
<dbReference type="InterPro" id="IPR012340">
    <property type="entry name" value="NA-bd_OB-fold"/>
</dbReference>
<dbReference type="CDD" id="cd04470">
    <property type="entry name" value="S1_EF-P_repeat_1"/>
    <property type="match status" value="1"/>
</dbReference>